<dbReference type="Gene3D" id="3.40.50.150">
    <property type="entry name" value="Vaccinia Virus protein VP39"/>
    <property type="match status" value="1"/>
</dbReference>
<keyword evidence="1" id="KW-0830">Ubiquinone</keyword>
<keyword evidence="1" id="KW-0808">Transferase</keyword>
<accession>A0A5E4VBW6</accession>
<dbReference type="InterPro" id="IPR029063">
    <property type="entry name" value="SAM-dependent_MTases_sf"/>
</dbReference>
<proteinExistence type="predicted"/>
<dbReference type="GO" id="GO:0032259">
    <property type="term" value="P:methylation"/>
    <property type="evidence" value="ECO:0007669"/>
    <property type="project" value="UniProtKB-KW"/>
</dbReference>
<dbReference type="EC" id="2.1.1.222" evidence="1"/>
<dbReference type="Proteomes" id="UP000333828">
    <property type="component" value="Unassembled WGS sequence"/>
</dbReference>
<reference evidence="1 2" key="1">
    <citation type="submission" date="2019-08" db="EMBL/GenBank/DDBJ databases">
        <authorList>
            <person name="Peeters C."/>
        </authorList>
    </citation>
    <scope>NUCLEOTIDE SEQUENCE [LARGE SCALE GENOMIC DNA]</scope>
    <source>
        <strain evidence="1 2">LMG 31115</strain>
    </source>
</reference>
<dbReference type="EMBL" id="CABPSI010000003">
    <property type="protein sequence ID" value="VVE09777.1"/>
    <property type="molecule type" value="Genomic_DNA"/>
</dbReference>
<evidence type="ECO:0000313" key="1">
    <source>
        <dbReference type="EMBL" id="VVE09777.1"/>
    </source>
</evidence>
<gene>
    <name evidence="1" type="primary">ubiG_1</name>
    <name evidence="1" type="ORF">PIN31115_02554</name>
</gene>
<keyword evidence="2" id="KW-1185">Reference proteome</keyword>
<dbReference type="Pfam" id="PF13489">
    <property type="entry name" value="Methyltransf_23"/>
    <property type="match status" value="1"/>
</dbReference>
<dbReference type="SUPFAM" id="SSF53335">
    <property type="entry name" value="S-adenosyl-L-methionine-dependent methyltransferases"/>
    <property type="match status" value="1"/>
</dbReference>
<name>A0A5E4VBW6_9BURK</name>
<protein>
    <submittedName>
        <fullName evidence="1">Ubiquinone biosynthesis O-methyltransferase</fullName>
        <ecNumber evidence="1">2.1.1.222</ecNumber>
    </submittedName>
</protein>
<keyword evidence="1" id="KW-0489">Methyltransferase</keyword>
<evidence type="ECO:0000313" key="2">
    <source>
        <dbReference type="Proteomes" id="UP000333828"/>
    </source>
</evidence>
<organism evidence="1 2">
    <name type="scientific">Pandoraea iniqua</name>
    <dbReference type="NCBI Taxonomy" id="2508288"/>
    <lineage>
        <taxon>Bacteria</taxon>
        <taxon>Pseudomonadati</taxon>
        <taxon>Pseudomonadota</taxon>
        <taxon>Betaproteobacteria</taxon>
        <taxon>Burkholderiales</taxon>
        <taxon>Burkholderiaceae</taxon>
        <taxon>Pandoraea</taxon>
    </lineage>
</organism>
<dbReference type="GO" id="GO:0102208">
    <property type="term" value="F:2-polyprenyl-6-hydroxyphenol methylase activity"/>
    <property type="evidence" value="ECO:0007669"/>
    <property type="project" value="UniProtKB-EC"/>
</dbReference>
<dbReference type="AlphaFoldDB" id="A0A5E4VBW6"/>
<sequence>MTRFLRTLKVLASWHYQPSGLGLDLKELDILGDGVADHWYYRAKAQALTTLLGAPADEVLDIGAGSGFFSRHLLAAGLAQRACCVDPFYANDYEETVGGKPILFRRSIGQSNADVVLLMDVLEHVDDDIGLLHDVARVRSGTRFVISVPAFQSLWSPHDVFLEHRRRYRLPQIEQVATEAGLVVTTGCYGFSTLFPVAAATRFVARVATANGAPARSQLKRHSPWMNATLYALCRWEHPWMAHNRAFGLSAFCLAVKP</sequence>